<feature type="transmembrane region" description="Helical" evidence="9">
    <location>
        <begin position="300"/>
        <end position="321"/>
    </location>
</feature>
<sequence>MADPTSPTSSRPLAPPAVSPAATIRPRNLGDPEQQAASTSAPASSSSNEPPTPTLQQQHRGSTGSAEAKDGYAEDDEDDEAHIVDRGEDLIRRRLKERKRAKKERERERRLAEELEAPEGEEEPPSQPTSAATDSFHTAPIRAAALSPARDPRQRTVSRSRYPSGRHYSAPGRARSESVDEYSQRDRAESVSQSVADDDEIDEQVPPPIEEDEDEIHEDGTVDEDEGDEPDEEDEDSPGDEEGVTLKDRQDAINIEHPFGLPIWKPALYRKSRSVTRNAESALHSIPSAAAERHLLIGNLLWTVLFGWWLGLTFAVVAFIVSIAEFLAGGRGGYAETLRGLAWYITWPFGKYVEGEGAPPELVDDDKDDTTHHDEESRPGYGTVSPAPQRGLSASTSSSATVRPLSVTGLTNLPDEPAGSSRREPRAAVSFAPGVKSPTPSPPPEETPLLKGQSCFRKHLNRKAKFIGSLLYWPLFLFVVGPLMLTVCLICWCLVVTIPMAKLTWELLNLLWSRPLEINFRSAPKVAVPTQVAADENGSRSSSTSTDSPSVVLKRQRLHAGQVAPTSGPTSTVLLCTYRAVGLQYYKYTVGGVNIMFINLLPLVFFTIIDGIFILPAVEKRHEKGLPVSPFFNLIASQALIFVLGLASVIPLSYFIGMAVASISAQSSIGMGAVINATFGSIIEIVLYGIALTQGKGRLVEGSIVGSILAGVLLMPGASMCSGAFKRKEQKFNAKSAGVTSTMLIMAIIGTLTPTMFYQTYGSFQLHCEGCPAPGDGGPITPEEVWNCNHCYYEHPEPTTDPFYQDQVKQLMYACAAILLLSYLIGLWFSLRTHASQIWQNPQKVMVKEDLPVAQRAALARVTPAALNNPILPVHNHAGSVKDGHTPRRGQSPRVTGGSPVNTRRELATTHPETTVPPHTGYTPFLESLDRGIKTPAMENLPPTLTSEEFRRAVHTLATVSALHQQQRKEQHQQVAVEEEEEHGGHEAPSWTRGVSATVLLSCTVLYAIIAEVLVDVVDVVLKGSGIDEKFLGLTLFALVPNTTEFMNAMSFAMNGNIALSMEIGSAYALQVCLLQIPAMVAFSALYNPSKLGDQIDTFTLIFPRWDVIAIILSIFLLTYTYIEARSNYHRGSILILAYIVLVLGFYYAPNPTETHSETGVVVGPDMMSNVVSSFSLSMTKLWT</sequence>
<feature type="compositionally biased region" description="Low complexity" evidence="8">
    <location>
        <begin position="539"/>
        <end position="550"/>
    </location>
</feature>
<keyword evidence="13" id="KW-1185">Reference proteome</keyword>
<feature type="compositionally biased region" description="Polar residues" evidence="8">
    <location>
        <begin position="55"/>
        <end position="65"/>
    </location>
</feature>
<evidence type="ECO:0000259" key="10">
    <source>
        <dbReference type="Pfam" id="PF01699"/>
    </source>
</evidence>
<feature type="compositionally biased region" description="Acidic residues" evidence="8">
    <location>
        <begin position="196"/>
        <end position="243"/>
    </location>
</feature>
<dbReference type="Pfam" id="PF03733">
    <property type="entry name" value="YccF"/>
    <property type="match status" value="1"/>
</dbReference>
<evidence type="ECO:0000256" key="2">
    <source>
        <dbReference type="ARBA" id="ARBA00008170"/>
    </source>
</evidence>
<dbReference type="InterPro" id="IPR004713">
    <property type="entry name" value="CaH_exchang"/>
</dbReference>
<feature type="transmembrane region" description="Helical" evidence="9">
    <location>
        <begin position="635"/>
        <end position="657"/>
    </location>
</feature>
<feature type="compositionally biased region" description="Basic and acidic residues" evidence="8">
    <location>
        <begin position="174"/>
        <end position="189"/>
    </location>
</feature>
<dbReference type="InterPro" id="IPR044880">
    <property type="entry name" value="NCX_ion-bd_dom_sf"/>
</dbReference>
<evidence type="ECO:0000313" key="12">
    <source>
        <dbReference type="EMBL" id="KAL1405090.1"/>
    </source>
</evidence>
<feature type="region of interest" description="Disordered" evidence="8">
    <location>
        <begin position="1"/>
        <end position="244"/>
    </location>
</feature>
<keyword evidence="6" id="KW-0406">Ion transport</keyword>
<feature type="domain" description="Sodium/calcium exchanger membrane region" evidence="10">
    <location>
        <begin position="997"/>
        <end position="1147"/>
    </location>
</feature>
<keyword evidence="3" id="KW-0813">Transport</keyword>
<feature type="compositionally biased region" description="Basic and acidic residues" evidence="8">
    <location>
        <begin position="103"/>
        <end position="113"/>
    </location>
</feature>
<feature type="compositionally biased region" description="Basic and acidic residues" evidence="8">
    <location>
        <begin position="81"/>
        <end position="92"/>
    </location>
</feature>
<feature type="compositionally biased region" description="Polar residues" evidence="8">
    <location>
        <begin position="392"/>
        <end position="401"/>
    </location>
</feature>
<evidence type="ECO:0000256" key="9">
    <source>
        <dbReference type="SAM" id="Phobius"/>
    </source>
</evidence>
<feature type="region of interest" description="Disordered" evidence="8">
    <location>
        <begin position="358"/>
        <end position="450"/>
    </location>
</feature>
<feature type="compositionally biased region" description="Acidic residues" evidence="8">
    <location>
        <begin position="114"/>
        <end position="124"/>
    </location>
</feature>
<feature type="compositionally biased region" description="Basic and acidic residues" evidence="8">
    <location>
        <begin position="369"/>
        <end position="378"/>
    </location>
</feature>
<name>A0ABR3PRL1_9TREE</name>
<gene>
    <name evidence="12" type="ORF">Q8F55_008713</name>
</gene>
<organism evidence="12 13">
    <name type="scientific">Vanrija albida</name>
    <dbReference type="NCBI Taxonomy" id="181172"/>
    <lineage>
        <taxon>Eukaryota</taxon>
        <taxon>Fungi</taxon>
        <taxon>Dikarya</taxon>
        <taxon>Basidiomycota</taxon>
        <taxon>Agaricomycotina</taxon>
        <taxon>Tremellomycetes</taxon>
        <taxon>Trichosporonales</taxon>
        <taxon>Trichosporonaceae</taxon>
        <taxon>Vanrija</taxon>
    </lineage>
</organism>
<evidence type="ECO:0000256" key="8">
    <source>
        <dbReference type="SAM" id="MobiDB-lite"/>
    </source>
</evidence>
<dbReference type="RefSeq" id="XP_069205034.1">
    <property type="nucleotide sequence ID" value="XM_069357097.1"/>
</dbReference>
<proteinExistence type="inferred from homology"/>
<feature type="compositionally biased region" description="Polar residues" evidence="8">
    <location>
        <begin position="1"/>
        <end position="11"/>
    </location>
</feature>
<dbReference type="InterPro" id="IPR004837">
    <property type="entry name" value="NaCa_Exmemb"/>
</dbReference>
<evidence type="ECO:0000256" key="7">
    <source>
        <dbReference type="ARBA" id="ARBA00023136"/>
    </source>
</evidence>
<comment type="similarity">
    <text evidence="2">Belongs to the Ca(2+):cation antiporter (CaCA) (TC 2.A.19) family.</text>
</comment>
<feature type="compositionally biased region" description="Low complexity" evidence="8">
    <location>
        <begin position="36"/>
        <end position="49"/>
    </location>
</feature>
<keyword evidence="4 9" id="KW-0812">Transmembrane</keyword>
<evidence type="ECO:0000313" key="13">
    <source>
        <dbReference type="Proteomes" id="UP001565368"/>
    </source>
</evidence>
<dbReference type="Pfam" id="PF01699">
    <property type="entry name" value="Na_Ca_ex"/>
    <property type="match status" value="2"/>
</dbReference>
<evidence type="ECO:0000256" key="4">
    <source>
        <dbReference type="ARBA" id="ARBA00022692"/>
    </source>
</evidence>
<evidence type="ECO:0008006" key="14">
    <source>
        <dbReference type="Google" id="ProtNLM"/>
    </source>
</evidence>
<feature type="compositionally biased region" description="Basic residues" evidence="8">
    <location>
        <begin position="93"/>
        <end position="102"/>
    </location>
</feature>
<dbReference type="Gene3D" id="1.20.1420.30">
    <property type="entry name" value="NCX, central ion-binding region"/>
    <property type="match status" value="2"/>
</dbReference>
<feature type="region of interest" description="Disordered" evidence="8">
    <location>
        <begin position="871"/>
        <end position="903"/>
    </location>
</feature>
<feature type="transmembrane region" description="Helical" evidence="9">
    <location>
        <begin position="811"/>
        <end position="831"/>
    </location>
</feature>
<evidence type="ECO:0000256" key="3">
    <source>
        <dbReference type="ARBA" id="ARBA00022448"/>
    </source>
</evidence>
<feature type="domain" description="Sodium/calcium exchanger membrane region" evidence="10">
    <location>
        <begin position="639"/>
        <end position="776"/>
    </location>
</feature>
<feature type="transmembrane region" description="Helical" evidence="9">
    <location>
        <begin position="669"/>
        <end position="691"/>
    </location>
</feature>
<feature type="transmembrane region" description="Helical" evidence="9">
    <location>
        <begin position="703"/>
        <end position="725"/>
    </location>
</feature>
<feature type="region of interest" description="Disordered" evidence="8">
    <location>
        <begin position="531"/>
        <end position="551"/>
    </location>
</feature>
<evidence type="ECO:0000256" key="1">
    <source>
        <dbReference type="ARBA" id="ARBA00004127"/>
    </source>
</evidence>
<keyword evidence="5 9" id="KW-1133">Transmembrane helix</keyword>
<dbReference type="Proteomes" id="UP001565368">
    <property type="component" value="Unassembled WGS sequence"/>
</dbReference>
<dbReference type="InterPro" id="IPR005185">
    <property type="entry name" value="YccF"/>
</dbReference>
<dbReference type="PANTHER" id="PTHR31503">
    <property type="entry name" value="VACUOLAR CALCIUM ION TRANSPORTER"/>
    <property type="match status" value="1"/>
</dbReference>
<feature type="transmembrane region" description="Helical" evidence="9">
    <location>
        <begin position="1132"/>
        <end position="1149"/>
    </location>
</feature>
<evidence type="ECO:0000256" key="6">
    <source>
        <dbReference type="ARBA" id="ARBA00023065"/>
    </source>
</evidence>
<feature type="transmembrane region" description="Helical" evidence="9">
    <location>
        <begin position="1066"/>
        <end position="1087"/>
    </location>
</feature>
<feature type="transmembrane region" description="Helical" evidence="9">
    <location>
        <begin position="737"/>
        <end position="757"/>
    </location>
</feature>
<accession>A0ABR3PRL1</accession>
<feature type="transmembrane region" description="Helical" evidence="9">
    <location>
        <begin position="593"/>
        <end position="615"/>
    </location>
</feature>
<feature type="domain" description="Inner membrane component" evidence="11">
    <location>
        <begin position="297"/>
        <end position="351"/>
    </location>
</feature>
<comment type="caution">
    <text evidence="12">The sequence shown here is derived from an EMBL/GenBank/DDBJ whole genome shotgun (WGS) entry which is preliminary data.</text>
</comment>
<dbReference type="GeneID" id="95989756"/>
<dbReference type="EMBL" id="JBBXJM010000007">
    <property type="protein sequence ID" value="KAL1405090.1"/>
    <property type="molecule type" value="Genomic_DNA"/>
</dbReference>
<evidence type="ECO:0000256" key="5">
    <source>
        <dbReference type="ARBA" id="ARBA00022989"/>
    </source>
</evidence>
<protein>
    <recommendedName>
        <fullName evidence="14">Calcium/proton exchanger</fullName>
    </recommendedName>
</protein>
<evidence type="ECO:0000259" key="11">
    <source>
        <dbReference type="Pfam" id="PF03733"/>
    </source>
</evidence>
<comment type="subcellular location">
    <subcellularLocation>
        <location evidence="1">Endomembrane system</location>
        <topology evidence="1">Multi-pass membrane protein</topology>
    </subcellularLocation>
</comment>
<feature type="region of interest" description="Disordered" evidence="8">
    <location>
        <begin position="967"/>
        <end position="990"/>
    </location>
</feature>
<keyword evidence="7 9" id="KW-0472">Membrane</keyword>
<reference evidence="12 13" key="1">
    <citation type="submission" date="2023-08" db="EMBL/GenBank/DDBJ databases">
        <title>Annotated Genome Sequence of Vanrija albida AlHP1.</title>
        <authorList>
            <person name="Herzog R."/>
        </authorList>
    </citation>
    <scope>NUCLEOTIDE SEQUENCE [LARGE SCALE GENOMIC DNA]</scope>
    <source>
        <strain evidence="12 13">AlHP1</strain>
    </source>
</reference>
<feature type="transmembrane region" description="Helical" evidence="9">
    <location>
        <begin position="470"/>
        <end position="498"/>
    </location>
</feature>
<dbReference type="PANTHER" id="PTHR31503:SF10">
    <property type="entry name" value="VNX1 PROTEIN"/>
    <property type="match status" value="1"/>
</dbReference>
<feature type="transmembrane region" description="Helical" evidence="9">
    <location>
        <begin position="1099"/>
        <end position="1120"/>
    </location>
</feature>